<evidence type="ECO:0000256" key="1">
    <source>
        <dbReference type="SAM" id="SignalP"/>
    </source>
</evidence>
<name>A0ABY6BDR8_9GAMM</name>
<sequence length="680" mass="71152">MKSNHHNAALKSVGAGLAVAIFLALSTPASAGGVVDVATKSRVAAEVDAMRDKSRAYESVSLFGKQAPVTADRSAAEGVFSGAIVDLDLNAVAALKRGSPRTLTLRLPTHERGMVELELIANDIFAPNFQVETSSGKFVDVPRGMHYRGIIKGDPTSVAAISIFDNEVTGTFSASGDGNYVVGRLEGKNSTNRHIVYAERNLKDFKNAPQCGMDKVKGSQFEDQTTESFADFGKTPGTDNTLATKCATQWLEAEYDVFQNKGSVAAVTSYLTGVFNNSNTLYANDGISMKLERIFVWDTPDPYSGSNSTATLSSFQNSRAGSFTGTIAQLVTFRGIGGGVAAGFTGVCNSNRNYSMAVSGINSSYSNVPTYSWTVNVVTHEAGHLLGSRHTHACVWNGNSTAIDSCSGFVEGNCAMPGNPSDGGTIMSYCHLANVGMNFNKGFGPQPAARISSAINNGSCLSSTCGTDTGATALTNHNPNTFSIGQGTKKYFKIDVPAGTQAIAFRTWGGTGDADIYVKQGSNPTTTDNVCKGTGPNSTEVCRINNPAAGTWYVMVDAYSALSNVVTAASFAGGCSGTLELGYLTGTNNQNYLPLSSGSYTSSTSGTHRGVAAGPSAGADFDMELQKQNGTSWAKVNTSGGTGPTTAEDVSYSGTAGTYRWRHYSYSGAGGYSLCITKPN</sequence>
<accession>A0ABY6BDR8</accession>
<gene>
    <name evidence="3" type="ORF">N4264_18680</name>
</gene>
<dbReference type="Pfam" id="PF04151">
    <property type="entry name" value="PPC"/>
    <property type="match status" value="1"/>
</dbReference>
<dbReference type="Gene3D" id="3.40.390.10">
    <property type="entry name" value="Collagenase (Catalytic Domain)"/>
    <property type="match status" value="1"/>
</dbReference>
<evidence type="ECO:0000313" key="4">
    <source>
        <dbReference type="Proteomes" id="UP001064632"/>
    </source>
</evidence>
<dbReference type="InterPro" id="IPR001590">
    <property type="entry name" value="Peptidase_M12B"/>
</dbReference>
<feature type="signal peptide" evidence="1">
    <location>
        <begin position="1"/>
        <end position="31"/>
    </location>
</feature>
<dbReference type="EMBL" id="CP104694">
    <property type="protein sequence ID" value="UXI66761.1"/>
    <property type="molecule type" value="Genomic_DNA"/>
</dbReference>
<dbReference type="RefSeq" id="WP_261693741.1">
    <property type="nucleotide sequence ID" value="NZ_CP104694.1"/>
</dbReference>
<feature type="domain" description="Peptidase M12B" evidence="2">
    <location>
        <begin position="245"/>
        <end position="430"/>
    </location>
</feature>
<dbReference type="SUPFAM" id="SSF55486">
    <property type="entry name" value="Metalloproteases ('zincins'), catalytic domain"/>
    <property type="match status" value="1"/>
</dbReference>
<keyword evidence="1" id="KW-0732">Signal</keyword>
<feature type="chain" id="PRO_5046761710" evidence="1">
    <location>
        <begin position="32"/>
        <end position="680"/>
    </location>
</feature>
<protein>
    <submittedName>
        <fullName evidence="3">M12 family metallo-peptidase</fullName>
    </submittedName>
</protein>
<dbReference type="Pfam" id="PF13688">
    <property type="entry name" value="Reprolysin_5"/>
    <property type="match status" value="1"/>
</dbReference>
<dbReference type="Gene3D" id="2.60.120.380">
    <property type="match status" value="2"/>
</dbReference>
<reference evidence="3" key="1">
    <citation type="submission" date="2022-09" db="EMBL/GenBank/DDBJ databases">
        <title>Tahibacter sp. nov., isolated from a fresh water.</title>
        <authorList>
            <person name="Baek J.H."/>
            <person name="Lee J.K."/>
            <person name="Kim J.M."/>
            <person name="Jeon C.O."/>
        </authorList>
    </citation>
    <scope>NUCLEOTIDE SEQUENCE</scope>
    <source>
        <strain evidence="3">W38</strain>
    </source>
</reference>
<dbReference type="InterPro" id="IPR007280">
    <property type="entry name" value="Peptidase_C_arc/bac"/>
</dbReference>
<dbReference type="PANTHER" id="PTHR45702">
    <property type="entry name" value="ADAM10/ADAM17 METALLOPEPTIDASE FAMILY MEMBER"/>
    <property type="match status" value="1"/>
</dbReference>
<dbReference type="PROSITE" id="PS50215">
    <property type="entry name" value="ADAM_MEPRO"/>
    <property type="match status" value="1"/>
</dbReference>
<dbReference type="InterPro" id="IPR024079">
    <property type="entry name" value="MetalloPept_cat_dom_sf"/>
</dbReference>
<dbReference type="InterPro" id="IPR051489">
    <property type="entry name" value="ADAM_Metalloproteinase"/>
</dbReference>
<proteinExistence type="predicted"/>
<evidence type="ECO:0000259" key="2">
    <source>
        <dbReference type="PROSITE" id="PS50215"/>
    </source>
</evidence>
<dbReference type="PANTHER" id="PTHR45702:SF2">
    <property type="entry name" value="KUZBANIAN, ISOFORM A"/>
    <property type="match status" value="1"/>
</dbReference>
<evidence type="ECO:0000313" key="3">
    <source>
        <dbReference type="EMBL" id="UXI66761.1"/>
    </source>
</evidence>
<keyword evidence="4" id="KW-1185">Reference proteome</keyword>
<dbReference type="Proteomes" id="UP001064632">
    <property type="component" value="Chromosome"/>
</dbReference>
<organism evidence="3 4">
    <name type="scientific">Tahibacter amnicola</name>
    <dbReference type="NCBI Taxonomy" id="2976241"/>
    <lineage>
        <taxon>Bacteria</taxon>
        <taxon>Pseudomonadati</taxon>
        <taxon>Pseudomonadota</taxon>
        <taxon>Gammaproteobacteria</taxon>
        <taxon>Lysobacterales</taxon>
        <taxon>Rhodanobacteraceae</taxon>
        <taxon>Tahibacter</taxon>
    </lineage>
</organism>